<dbReference type="AlphaFoldDB" id="A0A3B1AHZ4"/>
<accession>A0A3B1AHZ4</accession>
<reference evidence="1" key="1">
    <citation type="submission" date="2018-06" db="EMBL/GenBank/DDBJ databases">
        <authorList>
            <person name="Zhirakovskaya E."/>
        </authorList>
    </citation>
    <scope>NUCLEOTIDE SEQUENCE</scope>
</reference>
<dbReference type="EMBL" id="UOFR01000019">
    <property type="protein sequence ID" value="VAW93504.1"/>
    <property type="molecule type" value="Genomic_DNA"/>
</dbReference>
<proteinExistence type="predicted"/>
<organism evidence="1">
    <name type="scientific">hydrothermal vent metagenome</name>
    <dbReference type="NCBI Taxonomy" id="652676"/>
    <lineage>
        <taxon>unclassified sequences</taxon>
        <taxon>metagenomes</taxon>
        <taxon>ecological metagenomes</taxon>
    </lineage>
</organism>
<protein>
    <submittedName>
        <fullName evidence="1">Uncharacterized protein</fullName>
    </submittedName>
</protein>
<evidence type="ECO:0000313" key="1">
    <source>
        <dbReference type="EMBL" id="VAW93504.1"/>
    </source>
</evidence>
<gene>
    <name evidence="1" type="ORF">MNBD_GAMMA21-1905</name>
</gene>
<name>A0A3B1AHZ4_9ZZZZ</name>
<sequence>MKIKILVTLFFVVNIIACSAETDCFIADSLTALKTVKIEGTDYFIYLRISGFQEKIAYYELYKDKPVFDVCGQSSIEAIYGDSVDPALGAVSKLMVMNDKLIIIYSKDRSSIIELKNVPVEIN</sequence>